<evidence type="ECO:0000313" key="2">
    <source>
        <dbReference type="EMBL" id="MBA5689504.1"/>
    </source>
</evidence>
<dbReference type="EMBL" id="JACEZU010000011">
    <property type="protein sequence ID" value="MBA5689504.1"/>
    <property type="molecule type" value="Genomic_DNA"/>
</dbReference>
<dbReference type="RefSeq" id="WP_182156148.1">
    <property type="nucleotide sequence ID" value="NZ_JACEZU010000011.1"/>
</dbReference>
<evidence type="ECO:0000313" key="3">
    <source>
        <dbReference type="Proteomes" id="UP000573499"/>
    </source>
</evidence>
<sequence length="62" mass="6974">MMLATRPGKDDAGRRDDADDTTLRQVGMTKKNNAEKTVRRTAPSCRACWPGERNNNNGVRLR</sequence>
<keyword evidence="3" id="KW-1185">Reference proteome</keyword>
<feature type="compositionally biased region" description="Basic and acidic residues" evidence="1">
    <location>
        <begin position="7"/>
        <end position="17"/>
    </location>
</feature>
<comment type="caution">
    <text evidence="2">The sequence shown here is derived from an EMBL/GenBank/DDBJ whole genome shotgun (WGS) entry which is preliminary data.</text>
</comment>
<protein>
    <submittedName>
        <fullName evidence="2">Uncharacterized protein</fullName>
    </submittedName>
</protein>
<reference evidence="2 3" key="1">
    <citation type="submission" date="2020-07" db="EMBL/GenBank/DDBJ databases">
        <title>Novel species isolated from subtropical streams in China.</title>
        <authorList>
            <person name="Lu H."/>
        </authorList>
    </citation>
    <scope>NUCLEOTIDE SEQUENCE [LARGE SCALE GENOMIC DNA]</scope>
    <source>
        <strain evidence="2 3">LX47W</strain>
    </source>
</reference>
<name>A0A7W2FDB2_9BURK</name>
<feature type="region of interest" description="Disordered" evidence="1">
    <location>
        <begin position="1"/>
        <end position="38"/>
    </location>
</feature>
<accession>A0A7W2FDB2</accession>
<gene>
    <name evidence="2" type="ORF">H3H39_20885</name>
</gene>
<proteinExistence type="predicted"/>
<evidence type="ECO:0000256" key="1">
    <source>
        <dbReference type="SAM" id="MobiDB-lite"/>
    </source>
</evidence>
<organism evidence="2 3">
    <name type="scientific">Rugamonas apoptosis</name>
    <dbReference type="NCBI Taxonomy" id="2758570"/>
    <lineage>
        <taxon>Bacteria</taxon>
        <taxon>Pseudomonadati</taxon>
        <taxon>Pseudomonadota</taxon>
        <taxon>Betaproteobacteria</taxon>
        <taxon>Burkholderiales</taxon>
        <taxon>Oxalobacteraceae</taxon>
        <taxon>Telluria group</taxon>
        <taxon>Rugamonas</taxon>
    </lineage>
</organism>
<dbReference type="AlphaFoldDB" id="A0A7W2FDB2"/>
<dbReference type="Proteomes" id="UP000573499">
    <property type="component" value="Unassembled WGS sequence"/>
</dbReference>